<sequence length="67" mass="7376">MCSTNCSIGELDSGSIELLIGTSFYGTGEVSGQLEWIGKRDLQPGPPPEEEILLFLKCYDPLKEELQ</sequence>
<reference evidence="1" key="1">
    <citation type="submission" date="2019-11" db="EMBL/GenBank/DDBJ databases">
        <authorList>
            <person name="Liu Y."/>
            <person name="Hou J."/>
            <person name="Li T.-Q."/>
            <person name="Guan C.-H."/>
            <person name="Wu X."/>
            <person name="Wu H.-Z."/>
            <person name="Ling F."/>
            <person name="Zhang R."/>
            <person name="Shi X.-G."/>
            <person name="Ren J.-P."/>
            <person name="Chen E.-F."/>
            <person name="Sun J.-M."/>
        </authorList>
    </citation>
    <scope>NUCLEOTIDE SEQUENCE</scope>
    <source>
        <strain evidence="1">Adult_tree_wgs_1</strain>
        <tissue evidence="1">Leaves</tissue>
    </source>
</reference>
<name>A0A834GVW6_RHOSS</name>
<keyword evidence="2" id="KW-1185">Reference proteome</keyword>
<dbReference type="OrthoDB" id="1334205at2759"/>
<gene>
    <name evidence="1" type="ORF">RHSIM_Rhsim05G0137400</name>
</gene>
<evidence type="ECO:0000313" key="1">
    <source>
        <dbReference type="EMBL" id="KAF7142214.1"/>
    </source>
</evidence>
<evidence type="ECO:0000313" key="2">
    <source>
        <dbReference type="Proteomes" id="UP000626092"/>
    </source>
</evidence>
<dbReference type="Proteomes" id="UP000626092">
    <property type="component" value="Unassembled WGS sequence"/>
</dbReference>
<dbReference type="AlphaFoldDB" id="A0A834GVW6"/>
<organism evidence="1 2">
    <name type="scientific">Rhododendron simsii</name>
    <name type="common">Sims's rhododendron</name>
    <dbReference type="NCBI Taxonomy" id="118357"/>
    <lineage>
        <taxon>Eukaryota</taxon>
        <taxon>Viridiplantae</taxon>
        <taxon>Streptophyta</taxon>
        <taxon>Embryophyta</taxon>
        <taxon>Tracheophyta</taxon>
        <taxon>Spermatophyta</taxon>
        <taxon>Magnoliopsida</taxon>
        <taxon>eudicotyledons</taxon>
        <taxon>Gunneridae</taxon>
        <taxon>Pentapetalae</taxon>
        <taxon>asterids</taxon>
        <taxon>Ericales</taxon>
        <taxon>Ericaceae</taxon>
        <taxon>Ericoideae</taxon>
        <taxon>Rhodoreae</taxon>
        <taxon>Rhododendron</taxon>
    </lineage>
</organism>
<comment type="caution">
    <text evidence="1">The sequence shown here is derived from an EMBL/GenBank/DDBJ whole genome shotgun (WGS) entry which is preliminary data.</text>
</comment>
<proteinExistence type="predicted"/>
<dbReference type="EMBL" id="WJXA01000005">
    <property type="protein sequence ID" value="KAF7142214.1"/>
    <property type="molecule type" value="Genomic_DNA"/>
</dbReference>
<accession>A0A834GVW6</accession>
<protein>
    <submittedName>
        <fullName evidence="1">Uncharacterized protein</fullName>
    </submittedName>
</protein>